<reference evidence="2" key="1">
    <citation type="submission" date="2023-07" db="EMBL/GenBank/DDBJ databases">
        <title>Bacterial whole genome sequence for Sphingobium sp. HBC34.</title>
        <authorList>
            <person name="Le V."/>
            <person name="Ko S.-R."/>
            <person name="Ahn C.-Y."/>
            <person name="Oh H.-M."/>
        </authorList>
    </citation>
    <scope>NUCLEOTIDE SEQUENCE</scope>
    <source>
        <strain evidence="2">HBC34</strain>
    </source>
</reference>
<proteinExistence type="predicted"/>
<dbReference type="Proteomes" id="UP001176471">
    <property type="component" value="Unassembled WGS sequence"/>
</dbReference>
<keyword evidence="3" id="KW-1185">Reference proteome</keyword>
<gene>
    <name evidence="2" type="ORF">Q4610_08855</name>
</gene>
<evidence type="ECO:0000313" key="2">
    <source>
        <dbReference type="EMBL" id="MDO7835159.1"/>
    </source>
</evidence>
<sequence length="162" mass="16405">MITLAALLLAAANPVCAAPAPLAEPWTSWRQSGQAKAGILAQGAPALILGKPLTADLTPAAHVQFPVVLGKGAKEGHGGLFSLSLKQAARVGIALSGPAWVDVVTGNAVVASVAHGHGPDCSGIRKIVWFDLPAGRHIVQVAGAKDRSIHIMAADATANQPL</sequence>
<keyword evidence="1" id="KW-0732">Signal</keyword>
<organism evidence="2 3">
    <name type="scientific">Sphingobium cyanobacteriorum</name>
    <dbReference type="NCBI Taxonomy" id="3063954"/>
    <lineage>
        <taxon>Bacteria</taxon>
        <taxon>Pseudomonadati</taxon>
        <taxon>Pseudomonadota</taxon>
        <taxon>Alphaproteobacteria</taxon>
        <taxon>Sphingomonadales</taxon>
        <taxon>Sphingomonadaceae</taxon>
        <taxon>Sphingobium</taxon>
    </lineage>
</organism>
<name>A0ABT8ZKT9_9SPHN</name>
<feature type="signal peptide" evidence="1">
    <location>
        <begin position="1"/>
        <end position="17"/>
    </location>
</feature>
<comment type="caution">
    <text evidence="2">The sequence shown here is derived from an EMBL/GenBank/DDBJ whole genome shotgun (WGS) entry which is preliminary data.</text>
</comment>
<protein>
    <submittedName>
        <fullName evidence="2">Uncharacterized protein</fullName>
    </submittedName>
</protein>
<feature type="chain" id="PRO_5046077358" evidence="1">
    <location>
        <begin position="18"/>
        <end position="162"/>
    </location>
</feature>
<evidence type="ECO:0000313" key="3">
    <source>
        <dbReference type="Proteomes" id="UP001176471"/>
    </source>
</evidence>
<accession>A0ABT8ZKT9</accession>
<evidence type="ECO:0000256" key="1">
    <source>
        <dbReference type="SAM" id="SignalP"/>
    </source>
</evidence>
<dbReference type="EMBL" id="JAUQOM010000003">
    <property type="protein sequence ID" value="MDO7835159.1"/>
    <property type="molecule type" value="Genomic_DNA"/>
</dbReference>
<dbReference type="RefSeq" id="WP_304535639.1">
    <property type="nucleotide sequence ID" value="NZ_JAUQOM010000003.1"/>
</dbReference>